<evidence type="ECO:0000313" key="1">
    <source>
        <dbReference type="EMBL" id="CAF1444103.1"/>
    </source>
</evidence>
<name>A0A815P4N6_9BILA</name>
<organism evidence="1 2">
    <name type="scientific">Rotaria sordida</name>
    <dbReference type="NCBI Taxonomy" id="392033"/>
    <lineage>
        <taxon>Eukaryota</taxon>
        <taxon>Metazoa</taxon>
        <taxon>Spiralia</taxon>
        <taxon>Gnathifera</taxon>
        <taxon>Rotifera</taxon>
        <taxon>Eurotatoria</taxon>
        <taxon>Bdelloidea</taxon>
        <taxon>Philodinida</taxon>
        <taxon>Philodinidae</taxon>
        <taxon>Rotaria</taxon>
    </lineage>
</organism>
<protein>
    <recommendedName>
        <fullName evidence="3">Transposase</fullName>
    </recommendedName>
</protein>
<dbReference type="Gene3D" id="3.30.420.10">
    <property type="entry name" value="Ribonuclease H-like superfamily/Ribonuclease H"/>
    <property type="match status" value="1"/>
</dbReference>
<dbReference type="InterPro" id="IPR036397">
    <property type="entry name" value="RNaseH_sf"/>
</dbReference>
<proteinExistence type="predicted"/>
<dbReference type="PANTHER" id="PTHR47326">
    <property type="entry name" value="TRANSPOSABLE ELEMENT TC3 TRANSPOSASE-LIKE PROTEIN"/>
    <property type="match status" value="1"/>
</dbReference>
<reference evidence="1" key="1">
    <citation type="submission" date="2021-02" db="EMBL/GenBank/DDBJ databases">
        <authorList>
            <person name="Nowell W R."/>
        </authorList>
    </citation>
    <scope>NUCLEOTIDE SEQUENCE</scope>
</reference>
<dbReference type="Proteomes" id="UP000663889">
    <property type="component" value="Unassembled WGS sequence"/>
</dbReference>
<evidence type="ECO:0000313" key="2">
    <source>
        <dbReference type="Proteomes" id="UP000663889"/>
    </source>
</evidence>
<dbReference type="AlphaFoldDB" id="A0A815P4N6"/>
<dbReference type="GO" id="GO:0003676">
    <property type="term" value="F:nucleic acid binding"/>
    <property type="evidence" value="ECO:0007669"/>
    <property type="project" value="InterPro"/>
</dbReference>
<dbReference type="PANTHER" id="PTHR47326:SF1">
    <property type="entry name" value="HTH PSQ-TYPE DOMAIN-CONTAINING PROTEIN"/>
    <property type="match status" value="1"/>
</dbReference>
<gene>
    <name evidence="1" type="ORF">SEV965_LOCUS33374</name>
</gene>
<accession>A0A815P4N6</accession>
<evidence type="ECO:0008006" key="3">
    <source>
        <dbReference type="Google" id="ProtNLM"/>
    </source>
</evidence>
<sequence>MPRARIILQRTLVRSNQYPNNQYGTQNLHRVEKNYFLTITCLRRISPETRLCPRAADDSSFPDRILWTDEAIFKLNGHVNRHNCVYYAVENPHIVITKEINAPGITVWAGIWSGGLIGPFFFHDSVTANSYLEMLKKEIIPAIKSRMNLQEMFYMHDGAPSHYAQPVRHFLDKTFRNRWIGRRGAIEWPARSPDLTPTDFFLWGVIKDYVYAKKPQNLQALKDAIVTEMQSLPAELCRKACQTVPYRLQLCKDKEGEHIEQYL</sequence>
<dbReference type="EMBL" id="CAJNOU010004501">
    <property type="protein sequence ID" value="CAF1444103.1"/>
    <property type="molecule type" value="Genomic_DNA"/>
</dbReference>
<comment type="caution">
    <text evidence="1">The sequence shown here is derived from an EMBL/GenBank/DDBJ whole genome shotgun (WGS) entry which is preliminary data.</text>
</comment>